<organism evidence="2 3">
    <name type="scientific">Austropuccinia psidii MF-1</name>
    <dbReference type="NCBI Taxonomy" id="1389203"/>
    <lineage>
        <taxon>Eukaryota</taxon>
        <taxon>Fungi</taxon>
        <taxon>Dikarya</taxon>
        <taxon>Basidiomycota</taxon>
        <taxon>Pucciniomycotina</taxon>
        <taxon>Pucciniomycetes</taxon>
        <taxon>Pucciniales</taxon>
        <taxon>Sphaerophragmiaceae</taxon>
        <taxon>Austropuccinia</taxon>
    </lineage>
</organism>
<dbReference type="Proteomes" id="UP000765509">
    <property type="component" value="Unassembled WGS sequence"/>
</dbReference>
<keyword evidence="3" id="KW-1185">Reference proteome</keyword>
<feature type="region of interest" description="Disordered" evidence="1">
    <location>
        <begin position="40"/>
        <end position="75"/>
    </location>
</feature>
<dbReference type="AlphaFoldDB" id="A0A9Q3IVD4"/>
<comment type="caution">
    <text evidence="2">The sequence shown here is derived from an EMBL/GenBank/DDBJ whole genome shotgun (WGS) entry which is preliminary data.</text>
</comment>
<evidence type="ECO:0000256" key="1">
    <source>
        <dbReference type="SAM" id="MobiDB-lite"/>
    </source>
</evidence>
<evidence type="ECO:0000313" key="3">
    <source>
        <dbReference type="Proteomes" id="UP000765509"/>
    </source>
</evidence>
<proteinExistence type="predicted"/>
<dbReference type="EMBL" id="AVOT02056251">
    <property type="protein sequence ID" value="MBW0550621.1"/>
    <property type="molecule type" value="Genomic_DNA"/>
</dbReference>
<protein>
    <submittedName>
        <fullName evidence="2">Uncharacterized protein</fullName>
    </submittedName>
</protein>
<accession>A0A9Q3IVD4</accession>
<reference evidence="2" key="1">
    <citation type="submission" date="2021-03" db="EMBL/GenBank/DDBJ databases">
        <title>Draft genome sequence of rust myrtle Austropuccinia psidii MF-1, a brazilian biotype.</title>
        <authorList>
            <person name="Quecine M.C."/>
            <person name="Pachon D.M.R."/>
            <person name="Bonatelli M.L."/>
            <person name="Correr F.H."/>
            <person name="Franceschini L.M."/>
            <person name="Leite T.F."/>
            <person name="Margarido G.R.A."/>
            <person name="Almeida C.A."/>
            <person name="Ferrarezi J.A."/>
            <person name="Labate C.A."/>
        </authorList>
    </citation>
    <scope>NUCLEOTIDE SEQUENCE</scope>
    <source>
        <strain evidence="2">MF-1</strain>
    </source>
</reference>
<name>A0A9Q3IVD4_9BASI</name>
<evidence type="ECO:0000313" key="2">
    <source>
        <dbReference type="EMBL" id="MBW0550621.1"/>
    </source>
</evidence>
<sequence length="75" mass="7996">MEGEAPSSKEGREPRISSSFSGVVGTFPGVSRTTLKALGEDYAEEEKNSVEKEESDSTEATPTPVGHLKLLEGQL</sequence>
<feature type="region of interest" description="Disordered" evidence="1">
    <location>
        <begin position="1"/>
        <end position="28"/>
    </location>
</feature>
<gene>
    <name evidence="2" type="ORF">O181_090336</name>
</gene>